<comment type="caution">
    <text evidence="2">The sequence shown here is derived from an EMBL/GenBank/DDBJ whole genome shotgun (WGS) entry which is preliminary data.</text>
</comment>
<feature type="transmembrane region" description="Helical" evidence="1">
    <location>
        <begin position="37"/>
        <end position="58"/>
    </location>
</feature>
<keyword evidence="1" id="KW-0812">Transmembrane</keyword>
<dbReference type="Proteomes" id="UP001607303">
    <property type="component" value="Unassembled WGS sequence"/>
</dbReference>
<keyword evidence="1" id="KW-1133">Transmembrane helix</keyword>
<proteinExistence type="predicted"/>
<dbReference type="EMBL" id="JAYRBN010000014">
    <property type="protein sequence ID" value="KAL2750360.1"/>
    <property type="molecule type" value="Genomic_DNA"/>
</dbReference>
<keyword evidence="3" id="KW-1185">Reference proteome</keyword>
<reference evidence="2 3" key="1">
    <citation type="journal article" date="2024" name="Ann. Entomol. Soc. Am.">
        <title>Genomic analyses of the southern and eastern yellowjacket wasps (Hymenoptera: Vespidae) reveal evolutionary signatures of social life.</title>
        <authorList>
            <person name="Catto M.A."/>
            <person name="Caine P.B."/>
            <person name="Orr S.E."/>
            <person name="Hunt B.G."/>
            <person name="Goodisman M.A.D."/>
        </authorList>
    </citation>
    <scope>NUCLEOTIDE SEQUENCE [LARGE SCALE GENOMIC DNA]</scope>
    <source>
        <strain evidence="2">232</strain>
        <tissue evidence="2">Head and thorax</tissue>
    </source>
</reference>
<protein>
    <submittedName>
        <fullName evidence="2">Uncharacterized protein</fullName>
    </submittedName>
</protein>
<evidence type="ECO:0000313" key="2">
    <source>
        <dbReference type="EMBL" id="KAL2750360.1"/>
    </source>
</evidence>
<organism evidence="2 3">
    <name type="scientific">Vespula maculifrons</name>
    <name type="common">Eastern yellow jacket</name>
    <name type="synonym">Wasp</name>
    <dbReference type="NCBI Taxonomy" id="7453"/>
    <lineage>
        <taxon>Eukaryota</taxon>
        <taxon>Metazoa</taxon>
        <taxon>Ecdysozoa</taxon>
        <taxon>Arthropoda</taxon>
        <taxon>Hexapoda</taxon>
        <taxon>Insecta</taxon>
        <taxon>Pterygota</taxon>
        <taxon>Neoptera</taxon>
        <taxon>Endopterygota</taxon>
        <taxon>Hymenoptera</taxon>
        <taxon>Apocrita</taxon>
        <taxon>Aculeata</taxon>
        <taxon>Vespoidea</taxon>
        <taxon>Vespidae</taxon>
        <taxon>Vespinae</taxon>
        <taxon>Vespula</taxon>
    </lineage>
</organism>
<dbReference type="AlphaFoldDB" id="A0ABD2CZ13"/>
<evidence type="ECO:0000313" key="3">
    <source>
        <dbReference type="Proteomes" id="UP001607303"/>
    </source>
</evidence>
<keyword evidence="1" id="KW-0472">Membrane</keyword>
<evidence type="ECO:0000256" key="1">
    <source>
        <dbReference type="SAM" id="Phobius"/>
    </source>
</evidence>
<sequence>MKHTYIGTSCFSLHQTICPIWIRQISDRTYYENLLNFYTDFIMATRVFLSMSGLLGLLP</sequence>
<gene>
    <name evidence="2" type="ORF">V1477_001419</name>
</gene>
<accession>A0ABD2CZ13</accession>
<name>A0ABD2CZ13_VESMC</name>